<protein>
    <submittedName>
        <fullName evidence="1">Uncharacterized protein</fullName>
    </submittedName>
</protein>
<evidence type="ECO:0000313" key="1">
    <source>
        <dbReference type="EMBL" id="MBM5458717.1"/>
    </source>
</evidence>
<reference evidence="1 2" key="1">
    <citation type="submission" date="2020-08" db="EMBL/GenBank/DDBJ databases">
        <title>Description of novel Pseudomonas species.</title>
        <authorList>
            <person name="Duman M."/>
            <person name="Mulet M."/>
            <person name="Altun S."/>
            <person name="Saticioglu I.B."/>
            <person name="Lalucat J."/>
            <person name="Garcia-Valdes E."/>
        </authorList>
    </citation>
    <scope>NUCLEOTIDE SEQUENCE [LARGE SCALE GENOMIC DNA]</scope>
    <source>
        <strain evidence="1 2">P66</strain>
    </source>
</reference>
<name>A0ABS2BYL3_9PSED</name>
<dbReference type="EMBL" id="JACOPV010000008">
    <property type="protein sequence ID" value="MBM5458717.1"/>
    <property type="molecule type" value="Genomic_DNA"/>
</dbReference>
<organism evidence="1 2">
    <name type="scientific">Pseudomonas arcuscaelestis</name>
    <dbReference type="NCBI Taxonomy" id="2710591"/>
    <lineage>
        <taxon>Bacteria</taxon>
        <taxon>Pseudomonadati</taxon>
        <taxon>Pseudomonadota</taxon>
        <taxon>Gammaproteobacteria</taxon>
        <taxon>Pseudomonadales</taxon>
        <taxon>Pseudomonadaceae</taxon>
        <taxon>Pseudomonas</taxon>
    </lineage>
</organism>
<sequence length="144" mass="15564">MTTKPTHFKYQCRICSKELLQAIVVNAPSETPIPRCCGRRSDMAYKGVHVQVDANQTGTGTADGEQFTFEPDSKAIWTSTAAASAGAVEVLILGPTDESAYDRHDVGQMYDNRLPDGSDDCAFEDELAPSPLGVQVPEELINAD</sequence>
<gene>
    <name evidence="1" type="ORF">H8F21_14205</name>
</gene>
<dbReference type="Proteomes" id="UP000745663">
    <property type="component" value="Unassembled WGS sequence"/>
</dbReference>
<proteinExistence type="predicted"/>
<accession>A0ABS2BYL3</accession>
<keyword evidence="2" id="KW-1185">Reference proteome</keyword>
<dbReference type="RefSeq" id="WP_203584656.1">
    <property type="nucleotide sequence ID" value="NZ_JACOPV010000008.1"/>
</dbReference>
<comment type="caution">
    <text evidence="1">The sequence shown here is derived from an EMBL/GenBank/DDBJ whole genome shotgun (WGS) entry which is preliminary data.</text>
</comment>
<evidence type="ECO:0000313" key="2">
    <source>
        <dbReference type="Proteomes" id="UP000745663"/>
    </source>
</evidence>